<comment type="caution">
    <text evidence="2">The sequence shown here is derived from an EMBL/GenBank/DDBJ whole genome shotgun (WGS) entry which is preliminary data.</text>
</comment>
<gene>
    <name evidence="2" type="ORF">GCM10009017_15840</name>
    <name evidence="3" type="ORF">J2752_000151</name>
</gene>
<reference evidence="2" key="2">
    <citation type="submission" date="2020-09" db="EMBL/GenBank/DDBJ databases">
        <authorList>
            <person name="Sun Q."/>
            <person name="Ohkuma M."/>
        </authorList>
    </citation>
    <scope>NUCLEOTIDE SEQUENCE</scope>
    <source>
        <strain evidence="2">JCM 16108</strain>
    </source>
</reference>
<feature type="transmembrane region" description="Helical" evidence="1">
    <location>
        <begin position="122"/>
        <end position="143"/>
    </location>
</feature>
<dbReference type="RefSeq" id="WP_188871655.1">
    <property type="nucleotide sequence ID" value="NZ_BMOO01000003.1"/>
</dbReference>
<accession>A0A830FVZ4</accession>
<evidence type="ECO:0000313" key="2">
    <source>
        <dbReference type="EMBL" id="GGM66575.1"/>
    </source>
</evidence>
<dbReference type="EMBL" id="BMOO01000003">
    <property type="protein sequence ID" value="GGM66575.1"/>
    <property type="molecule type" value="Genomic_DNA"/>
</dbReference>
<evidence type="ECO:0000313" key="4">
    <source>
        <dbReference type="Proteomes" id="UP000614609"/>
    </source>
</evidence>
<evidence type="ECO:0000256" key="1">
    <source>
        <dbReference type="SAM" id="Phobius"/>
    </source>
</evidence>
<keyword evidence="1" id="KW-0812">Transmembrane</keyword>
<proteinExistence type="predicted"/>
<protein>
    <submittedName>
        <fullName evidence="2">Uncharacterized protein</fullName>
    </submittedName>
</protein>
<feature type="transmembrane region" description="Helical" evidence="1">
    <location>
        <begin position="52"/>
        <end position="71"/>
    </location>
</feature>
<feature type="transmembrane region" description="Helical" evidence="1">
    <location>
        <begin position="155"/>
        <end position="174"/>
    </location>
</feature>
<feature type="transmembrane region" description="Helical" evidence="1">
    <location>
        <begin position="186"/>
        <end position="204"/>
    </location>
</feature>
<evidence type="ECO:0000313" key="3">
    <source>
        <dbReference type="EMBL" id="MBP1953270.1"/>
    </source>
</evidence>
<sequence length="238" mass="24775">MSLLSLAVDFVPKVGLGCLALGSFLLTASVLGNPNSPVGALRPGVGRSISGVQAALSAGAGLGIALSVLHLERTHPLLLIVFAGLPATYIEGFAAPVVYDKLRYAVRNRTLSLPGLGLATKLAVKLAMLFVFLFGVSALTALVSTGTLSLPLGEVAIASWTLFVLLYTAVGLALKFVTTDTRYSTAFVAGTIALLTGAELYNLATLRAELLVMALGLAAYSLGFWQNALRLIRTSRGR</sequence>
<feature type="transmembrane region" description="Helical" evidence="1">
    <location>
        <begin position="14"/>
        <end position="31"/>
    </location>
</feature>
<dbReference type="AlphaFoldDB" id="A0A830FVZ4"/>
<reference evidence="2" key="1">
    <citation type="journal article" date="2014" name="Int. J. Syst. Evol. Microbiol.">
        <title>Complete genome sequence of Corynebacterium casei LMG S-19264T (=DSM 44701T), isolated from a smear-ripened cheese.</title>
        <authorList>
            <consortium name="US DOE Joint Genome Institute (JGI-PGF)"/>
            <person name="Walter F."/>
            <person name="Albersmeier A."/>
            <person name="Kalinowski J."/>
            <person name="Ruckert C."/>
        </authorList>
    </citation>
    <scope>NUCLEOTIDE SEQUENCE</scope>
    <source>
        <strain evidence="2">JCM 16108</strain>
    </source>
</reference>
<feature type="transmembrane region" description="Helical" evidence="1">
    <location>
        <begin position="210"/>
        <end position="229"/>
    </location>
</feature>
<keyword evidence="1" id="KW-1133">Transmembrane helix</keyword>
<reference evidence="3" key="3">
    <citation type="submission" date="2021-03" db="EMBL/GenBank/DDBJ databases">
        <title>Genomic Encyclopedia of Type Strains, Phase IV (KMG-IV): sequencing the most valuable type-strain genomes for metagenomic binning, comparative biology and taxonomic classification.</title>
        <authorList>
            <person name="Goeker M."/>
        </authorList>
    </citation>
    <scope>NUCLEOTIDE SEQUENCE</scope>
    <source>
        <strain evidence="3">DSM 22443</strain>
    </source>
</reference>
<organism evidence="2 4">
    <name type="scientific">Halarchaeum rubridurum</name>
    <dbReference type="NCBI Taxonomy" id="489911"/>
    <lineage>
        <taxon>Archaea</taxon>
        <taxon>Methanobacteriati</taxon>
        <taxon>Methanobacteriota</taxon>
        <taxon>Stenosarchaea group</taxon>
        <taxon>Halobacteria</taxon>
        <taxon>Halobacteriales</taxon>
        <taxon>Halobacteriaceae</taxon>
    </lineage>
</organism>
<dbReference type="EMBL" id="JAGGKO010000001">
    <property type="protein sequence ID" value="MBP1953270.1"/>
    <property type="molecule type" value="Genomic_DNA"/>
</dbReference>
<keyword evidence="4" id="KW-1185">Reference proteome</keyword>
<keyword evidence="1" id="KW-0472">Membrane</keyword>
<dbReference type="Proteomes" id="UP000614609">
    <property type="component" value="Unassembled WGS sequence"/>
</dbReference>
<dbReference type="Proteomes" id="UP000765891">
    <property type="component" value="Unassembled WGS sequence"/>
</dbReference>
<name>A0A830FVZ4_9EURY</name>
<feature type="transmembrane region" description="Helical" evidence="1">
    <location>
        <begin position="77"/>
        <end position="99"/>
    </location>
</feature>